<dbReference type="SMART" id="SM00650">
    <property type="entry name" value="rADc"/>
    <property type="match status" value="1"/>
</dbReference>
<dbReference type="Pfam" id="PF00398">
    <property type="entry name" value="RrnaAD"/>
    <property type="match status" value="1"/>
</dbReference>
<accession>A0AA35R5X7</accession>
<comment type="caution">
    <text evidence="11">The sequence shown here is derived from an EMBL/GenBank/DDBJ whole genome shotgun (WGS) entry which is preliminary data.</text>
</comment>
<evidence type="ECO:0000313" key="12">
    <source>
        <dbReference type="Proteomes" id="UP001174909"/>
    </source>
</evidence>
<keyword evidence="1 9" id="KW-0698">rRNA processing</keyword>
<reference evidence="11" key="1">
    <citation type="submission" date="2023-03" db="EMBL/GenBank/DDBJ databases">
        <authorList>
            <person name="Steffen K."/>
            <person name="Cardenas P."/>
        </authorList>
    </citation>
    <scope>NUCLEOTIDE SEQUENCE</scope>
</reference>
<dbReference type="GO" id="GO:0000179">
    <property type="term" value="F:rRNA (adenine-N6,N6-)-dimethyltransferase activity"/>
    <property type="evidence" value="ECO:0007669"/>
    <property type="project" value="UniProtKB-UniRule"/>
</dbReference>
<evidence type="ECO:0000313" key="11">
    <source>
        <dbReference type="EMBL" id="CAI8005174.1"/>
    </source>
</evidence>
<dbReference type="AlphaFoldDB" id="A0AA35R5X7"/>
<evidence type="ECO:0000256" key="1">
    <source>
        <dbReference type="ARBA" id="ARBA00022552"/>
    </source>
</evidence>
<feature type="binding site" evidence="8">
    <location>
        <position position="69"/>
    </location>
    <ligand>
        <name>S-adenosyl-L-methionine</name>
        <dbReference type="ChEBI" id="CHEBI:59789"/>
    </ligand>
</feature>
<dbReference type="InterPro" id="IPR020598">
    <property type="entry name" value="rRNA_Ade_methylase_Trfase_N"/>
</dbReference>
<dbReference type="GO" id="GO:0005829">
    <property type="term" value="C:cytosol"/>
    <property type="evidence" value="ECO:0007669"/>
    <property type="project" value="TreeGrafter"/>
</dbReference>
<dbReference type="PROSITE" id="PS01131">
    <property type="entry name" value="RRNA_A_DIMETH"/>
    <property type="match status" value="1"/>
</dbReference>
<dbReference type="EC" id="2.1.1.-" evidence="9"/>
<feature type="binding site" evidence="8">
    <location>
        <position position="94"/>
    </location>
    <ligand>
        <name>S-adenosyl-L-methionine</name>
        <dbReference type="ChEBI" id="CHEBI:59789"/>
    </ligand>
</feature>
<evidence type="ECO:0000256" key="8">
    <source>
        <dbReference type="PROSITE-ProRule" id="PRU01026"/>
    </source>
</evidence>
<feature type="domain" description="Ribosomal RNA adenine methylase transferase N-terminal" evidence="10">
    <location>
        <begin position="28"/>
        <end position="196"/>
    </location>
</feature>
<sequence length="270" mass="29205">MPSSRNTLRRTALGQSRLGQNFLIDRNIARRIVAAAAIEPGDEVLEIGPGRGALTRLLVERASKVVAVELDEALAADLQVRMGDGYALTVVQQDALEFDPAVYFDGPFKLVANLPYYVATPLVRRYLAPHRTPSEMVVMMQREVANNMTASPGKMGLLSVMVQLHASAKTLFSVPPKAFRPRPKVASAVVKLKPYPEPAIPVGDTDMVSLALIALLPLASVLLENRCTTASGEGLLQFSDLVTSACSLWLVSNGNIEGSRRPATLSIDEW</sequence>
<feature type="binding site" evidence="8">
    <location>
        <position position="113"/>
    </location>
    <ligand>
        <name>S-adenosyl-L-methionine</name>
        <dbReference type="ChEBI" id="CHEBI:59789"/>
    </ligand>
</feature>
<dbReference type="InterPro" id="IPR029063">
    <property type="entry name" value="SAM-dependent_MTases_sf"/>
</dbReference>
<evidence type="ECO:0000256" key="9">
    <source>
        <dbReference type="RuleBase" id="RU362106"/>
    </source>
</evidence>
<feature type="binding site" evidence="8">
    <location>
        <position position="23"/>
    </location>
    <ligand>
        <name>S-adenosyl-L-methionine</name>
        <dbReference type="ChEBI" id="CHEBI:59789"/>
    </ligand>
</feature>
<evidence type="ECO:0000256" key="6">
    <source>
        <dbReference type="ARBA" id="ARBA00035020"/>
    </source>
</evidence>
<keyword evidence="5 8" id="KW-0694">RNA-binding</keyword>
<comment type="similarity">
    <text evidence="8 9">Belongs to the class I-like SAM-binding methyltransferase superfamily. rRNA adenine N(6)-methyltransferase family.</text>
</comment>
<dbReference type="PROSITE" id="PS51689">
    <property type="entry name" value="SAM_RNA_A_N6_MT"/>
    <property type="match status" value="1"/>
</dbReference>
<evidence type="ECO:0000256" key="2">
    <source>
        <dbReference type="ARBA" id="ARBA00022603"/>
    </source>
</evidence>
<dbReference type="NCBIfam" id="TIGR00755">
    <property type="entry name" value="ksgA"/>
    <property type="match status" value="1"/>
</dbReference>
<dbReference type="PANTHER" id="PTHR11727:SF7">
    <property type="entry name" value="DIMETHYLADENOSINE TRANSFERASE-RELATED"/>
    <property type="match status" value="1"/>
</dbReference>
<name>A0AA35R5X7_GEOBA</name>
<keyword evidence="3 8" id="KW-0808">Transferase</keyword>
<evidence type="ECO:0000259" key="10">
    <source>
        <dbReference type="SMART" id="SM00650"/>
    </source>
</evidence>
<keyword evidence="2 8" id="KW-0489">Methyltransferase</keyword>
<comment type="function">
    <text evidence="7">Specifically dimethylates two adjacent adenosines in the loop of a conserved hairpin near the 3'-end of 18S rRNA in the 40S particle. Involved in the pre-rRNA processing steps leading to small-subunit rRNA production independently of its RNA-modifying catalytic activity. Part of the small subunit (SSU) processome, first precursor of the small eukaryotic ribosomal subunit. During the assembly of the SSU processome in the nucleolus, many ribosome biogenesis factors, an RNA chaperone and ribosomal proteins associate with the nascent pre-rRNA and work in concert to generate RNA folding, modifications, rearrangements and cleavage as well as targeted degradation of pre-ribosomal RNA by the RNA exosome.</text>
</comment>
<evidence type="ECO:0000256" key="5">
    <source>
        <dbReference type="ARBA" id="ARBA00022884"/>
    </source>
</evidence>
<feature type="binding site" evidence="8">
    <location>
        <position position="48"/>
    </location>
    <ligand>
        <name>S-adenosyl-L-methionine</name>
        <dbReference type="ChEBI" id="CHEBI:59789"/>
    </ligand>
</feature>
<gene>
    <name evidence="11" type="ORF">GBAR_LOCUS4085</name>
</gene>
<protein>
    <recommendedName>
        <fullName evidence="9">rRNA adenine N(6)-methyltransferase</fullName>
        <ecNumber evidence="9">2.1.1.-</ecNumber>
    </recommendedName>
</protein>
<dbReference type="CDD" id="cd02440">
    <property type="entry name" value="AdoMet_MTases"/>
    <property type="match status" value="1"/>
</dbReference>
<dbReference type="SUPFAM" id="SSF53335">
    <property type="entry name" value="S-adenosyl-L-methionine-dependent methyltransferases"/>
    <property type="match status" value="1"/>
</dbReference>
<dbReference type="InterPro" id="IPR001737">
    <property type="entry name" value="KsgA/Erm"/>
</dbReference>
<dbReference type="EMBL" id="CASHTH010000581">
    <property type="protein sequence ID" value="CAI8005174.1"/>
    <property type="molecule type" value="Genomic_DNA"/>
</dbReference>
<organism evidence="11 12">
    <name type="scientific">Geodia barretti</name>
    <name type="common">Barrett's horny sponge</name>
    <dbReference type="NCBI Taxonomy" id="519541"/>
    <lineage>
        <taxon>Eukaryota</taxon>
        <taxon>Metazoa</taxon>
        <taxon>Porifera</taxon>
        <taxon>Demospongiae</taxon>
        <taxon>Heteroscleromorpha</taxon>
        <taxon>Tetractinellida</taxon>
        <taxon>Astrophorina</taxon>
        <taxon>Geodiidae</taxon>
        <taxon>Geodia</taxon>
    </lineage>
</organism>
<keyword evidence="4 8" id="KW-0949">S-adenosyl-L-methionine</keyword>
<dbReference type="Proteomes" id="UP001174909">
    <property type="component" value="Unassembled WGS sequence"/>
</dbReference>
<dbReference type="Gene3D" id="3.40.50.150">
    <property type="entry name" value="Vaccinia Virus protein VP39"/>
    <property type="match status" value="1"/>
</dbReference>
<dbReference type="InterPro" id="IPR020596">
    <property type="entry name" value="rRNA_Ade_Mease_Trfase_CS"/>
</dbReference>
<evidence type="ECO:0000256" key="7">
    <source>
        <dbReference type="ARBA" id="ARBA00046134"/>
    </source>
</evidence>
<proteinExistence type="inferred from homology"/>
<keyword evidence="12" id="KW-1185">Reference proteome</keyword>
<feature type="binding site" evidence="8">
    <location>
        <position position="21"/>
    </location>
    <ligand>
        <name>S-adenosyl-L-methionine</name>
        <dbReference type="ChEBI" id="CHEBI:59789"/>
    </ligand>
</feature>
<evidence type="ECO:0000256" key="4">
    <source>
        <dbReference type="ARBA" id="ARBA00022691"/>
    </source>
</evidence>
<dbReference type="GO" id="GO:0003723">
    <property type="term" value="F:RNA binding"/>
    <property type="evidence" value="ECO:0007669"/>
    <property type="project" value="UniProtKB-UniRule"/>
</dbReference>
<dbReference type="InterPro" id="IPR011530">
    <property type="entry name" value="rRNA_adenine_dimethylase"/>
</dbReference>
<dbReference type="PANTHER" id="PTHR11727">
    <property type="entry name" value="DIMETHYLADENOSINE TRANSFERASE"/>
    <property type="match status" value="1"/>
</dbReference>
<comment type="subunit">
    <text evidence="6">Part of the small subunit (SSU) processome, composed of more than 70 proteins and the RNA chaperone small nucleolar RNA (snoRNA) U3.</text>
</comment>
<evidence type="ECO:0000256" key="3">
    <source>
        <dbReference type="ARBA" id="ARBA00022679"/>
    </source>
</evidence>